<sequence>MRLVVENVSKSFGDKKVLESVSLTLEEGEIVCILGASGVGKSTLFHIISGLLMPDEGRVLLDGEDVTGKPGKISYMLQKDMMLPYKTVLDNVALPLIIKKTSGEGKIWPWRRIRTAREKAAAYFEEFGLSGYEKKYPAQLSGGMRQRAALLRTYLFSQEVALLDEPFSALDTITKGKMHQWYLSIMEEIHMSTLFITHDMDEAIILSDRIYILGGTPAVIQDEITVSGKKPGAEEFKISPEFLEYKKRILEYIQ</sequence>
<evidence type="ECO:0000256" key="1">
    <source>
        <dbReference type="ARBA" id="ARBA00022448"/>
    </source>
</evidence>
<dbReference type="SMART" id="SM00382">
    <property type="entry name" value="AAA"/>
    <property type="match status" value="1"/>
</dbReference>
<dbReference type="InterPro" id="IPR003593">
    <property type="entry name" value="AAA+_ATPase"/>
</dbReference>
<dbReference type="InterPro" id="IPR003439">
    <property type="entry name" value="ABC_transporter-like_ATP-bd"/>
</dbReference>
<evidence type="ECO:0000313" key="5">
    <source>
        <dbReference type="EMBL" id="MBC8561622.1"/>
    </source>
</evidence>
<evidence type="ECO:0000256" key="2">
    <source>
        <dbReference type="ARBA" id="ARBA00022741"/>
    </source>
</evidence>
<dbReference type="PANTHER" id="PTHR42788">
    <property type="entry name" value="TAURINE IMPORT ATP-BINDING PROTEIN-RELATED"/>
    <property type="match status" value="1"/>
</dbReference>
<reference evidence="5 6" key="1">
    <citation type="submission" date="2020-08" db="EMBL/GenBank/DDBJ databases">
        <title>Genome public.</title>
        <authorList>
            <person name="Liu C."/>
            <person name="Sun Q."/>
        </authorList>
    </citation>
    <scope>NUCLEOTIDE SEQUENCE [LARGE SCALE GENOMIC DNA]</scope>
    <source>
        <strain evidence="5 6">NSJ-37</strain>
    </source>
</reference>
<dbReference type="PROSITE" id="PS00211">
    <property type="entry name" value="ABC_TRANSPORTER_1"/>
    <property type="match status" value="1"/>
</dbReference>
<evidence type="ECO:0000256" key="3">
    <source>
        <dbReference type="ARBA" id="ARBA00022840"/>
    </source>
</evidence>
<dbReference type="InterPro" id="IPR050166">
    <property type="entry name" value="ABC_transporter_ATP-bind"/>
</dbReference>
<dbReference type="InterPro" id="IPR027417">
    <property type="entry name" value="P-loop_NTPase"/>
</dbReference>
<evidence type="ECO:0000259" key="4">
    <source>
        <dbReference type="PROSITE" id="PS50893"/>
    </source>
</evidence>
<keyword evidence="6" id="KW-1185">Reference proteome</keyword>
<comment type="caution">
    <text evidence="5">The sequence shown here is derived from an EMBL/GenBank/DDBJ whole genome shotgun (WGS) entry which is preliminary data.</text>
</comment>
<keyword evidence="3 5" id="KW-0067">ATP-binding</keyword>
<protein>
    <submittedName>
        <fullName evidence="5">ABC transporter ATP-binding protein</fullName>
    </submittedName>
</protein>
<gene>
    <name evidence="5" type="ORF">H8704_03090</name>
</gene>
<dbReference type="Pfam" id="PF00005">
    <property type="entry name" value="ABC_tran"/>
    <property type="match status" value="1"/>
</dbReference>
<dbReference type="InterPro" id="IPR017871">
    <property type="entry name" value="ABC_transporter-like_CS"/>
</dbReference>
<keyword evidence="1" id="KW-0813">Transport</keyword>
<name>A0ABR7N0M4_9FIRM</name>
<dbReference type="SUPFAM" id="SSF52540">
    <property type="entry name" value="P-loop containing nucleoside triphosphate hydrolases"/>
    <property type="match status" value="1"/>
</dbReference>
<dbReference type="PROSITE" id="PS50893">
    <property type="entry name" value="ABC_TRANSPORTER_2"/>
    <property type="match status" value="1"/>
</dbReference>
<dbReference type="PANTHER" id="PTHR42788:SF2">
    <property type="entry name" value="ABC TRANSPORTER ATP-BINDING PROTEIN"/>
    <property type="match status" value="1"/>
</dbReference>
<dbReference type="Proteomes" id="UP000606193">
    <property type="component" value="Unassembled WGS sequence"/>
</dbReference>
<dbReference type="EMBL" id="JACRSX010000002">
    <property type="protein sequence ID" value="MBC8561622.1"/>
    <property type="molecule type" value="Genomic_DNA"/>
</dbReference>
<evidence type="ECO:0000313" key="6">
    <source>
        <dbReference type="Proteomes" id="UP000606193"/>
    </source>
</evidence>
<accession>A0ABR7N0M4</accession>
<proteinExistence type="predicted"/>
<dbReference type="RefSeq" id="WP_118678989.1">
    <property type="nucleotide sequence ID" value="NZ_JACRSX010000002.1"/>
</dbReference>
<dbReference type="CDD" id="cd03293">
    <property type="entry name" value="ABC_NrtD_SsuB_transporters"/>
    <property type="match status" value="1"/>
</dbReference>
<keyword evidence="2" id="KW-0547">Nucleotide-binding</keyword>
<dbReference type="GO" id="GO:0005524">
    <property type="term" value="F:ATP binding"/>
    <property type="evidence" value="ECO:0007669"/>
    <property type="project" value="UniProtKB-KW"/>
</dbReference>
<organism evidence="5 6">
    <name type="scientific">Jutongia huaianensis</name>
    <dbReference type="NCBI Taxonomy" id="2763668"/>
    <lineage>
        <taxon>Bacteria</taxon>
        <taxon>Bacillati</taxon>
        <taxon>Bacillota</taxon>
        <taxon>Clostridia</taxon>
        <taxon>Lachnospirales</taxon>
        <taxon>Lachnospiraceae</taxon>
        <taxon>Jutongia</taxon>
    </lineage>
</organism>
<dbReference type="Gene3D" id="3.40.50.300">
    <property type="entry name" value="P-loop containing nucleotide triphosphate hydrolases"/>
    <property type="match status" value="1"/>
</dbReference>
<feature type="domain" description="ABC transporter" evidence="4">
    <location>
        <begin position="3"/>
        <end position="240"/>
    </location>
</feature>